<dbReference type="HOGENOM" id="CLU_816619_0_0_1"/>
<feature type="compositionally biased region" description="Basic and acidic residues" evidence="1">
    <location>
        <begin position="297"/>
        <end position="306"/>
    </location>
</feature>
<evidence type="ECO:0008006" key="4">
    <source>
        <dbReference type="Google" id="ProtNLM"/>
    </source>
</evidence>
<dbReference type="EMBL" id="KE148146">
    <property type="protein sequence ID" value="EPE10850.1"/>
    <property type="molecule type" value="Genomic_DNA"/>
</dbReference>
<dbReference type="eggNOG" id="ENOG502R5MH">
    <property type="taxonomic scope" value="Eukaryota"/>
</dbReference>
<organism evidence="2 3">
    <name type="scientific">Ophiostoma piceae (strain UAMH 11346)</name>
    <name type="common">Sap stain fungus</name>
    <dbReference type="NCBI Taxonomy" id="1262450"/>
    <lineage>
        <taxon>Eukaryota</taxon>
        <taxon>Fungi</taxon>
        <taxon>Dikarya</taxon>
        <taxon>Ascomycota</taxon>
        <taxon>Pezizomycotina</taxon>
        <taxon>Sordariomycetes</taxon>
        <taxon>Sordariomycetidae</taxon>
        <taxon>Ophiostomatales</taxon>
        <taxon>Ophiostomataceae</taxon>
        <taxon>Ophiostoma</taxon>
    </lineage>
</organism>
<feature type="region of interest" description="Disordered" evidence="1">
    <location>
        <begin position="288"/>
        <end position="309"/>
    </location>
</feature>
<name>S3DBC2_OPHP1</name>
<evidence type="ECO:0000313" key="2">
    <source>
        <dbReference type="EMBL" id="EPE10850.1"/>
    </source>
</evidence>
<reference evidence="2 3" key="1">
    <citation type="journal article" date="2013" name="BMC Genomics">
        <title>The genome and transcriptome of the pine saprophyte Ophiostoma piceae, and a comparison with the bark beetle-associated pine pathogen Grosmannia clavigera.</title>
        <authorList>
            <person name="Haridas S."/>
            <person name="Wang Y."/>
            <person name="Lim L."/>
            <person name="Massoumi Alamouti S."/>
            <person name="Jackman S."/>
            <person name="Docking R."/>
            <person name="Robertson G."/>
            <person name="Birol I."/>
            <person name="Bohlmann J."/>
            <person name="Breuil C."/>
        </authorList>
    </citation>
    <scope>NUCLEOTIDE SEQUENCE [LARGE SCALE GENOMIC DNA]</scope>
    <source>
        <strain evidence="2 3">UAMH 11346</strain>
    </source>
</reference>
<dbReference type="OrthoDB" id="5238808at2759"/>
<protein>
    <recommendedName>
        <fullName evidence="4">Qde-2-interacting protein</fullName>
    </recommendedName>
</protein>
<sequence length="340" mass="37920">MDKGRVRRRKNKHLWTQFRYPFITDITSLQEYVDNDAIFVAMDILGGDVITELAISVLPPSALRRLASGEKPPADVNDLAEKYGLDTYSYRIHGKYRVKVGKGLRGSILQFGEIQWVDENELVDVVTAKVLSLWNHYAVPVANGKSAPPLVLVGYSMDRVAHHLIQGLKPVIEAVPLAACFDISTLLLSMATTRRRGVPSMKLTMQTAGLTFRENNTLEQVAAGQFEDLGWRKLCRSGHNSAGNDVVFSLSVLAQILHAGYLEPMRFDSDLSVKMPLLDRLRLLTEVPEPPPYSGPTKEEMIDMNKRKSRLAGKKELENALKDLDSDLSSSLGMLELDGW</sequence>
<dbReference type="Proteomes" id="UP000016923">
    <property type="component" value="Unassembled WGS sequence"/>
</dbReference>
<dbReference type="VEuPathDB" id="FungiDB:F503_05945"/>
<evidence type="ECO:0000256" key="1">
    <source>
        <dbReference type="SAM" id="MobiDB-lite"/>
    </source>
</evidence>
<keyword evidence="3" id="KW-1185">Reference proteome</keyword>
<gene>
    <name evidence="2" type="ORF">F503_05945</name>
</gene>
<accession>S3DBC2</accession>
<dbReference type="AlphaFoldDB" id="S3DBC2"/>
<proteinExistence type="predicted"/>
<evidence type="ECO:0000313" key="3">
    <source>
        <dbReference type="Proteomes" id="UP000016923"/>
    </source>
</evidence>